<protein>
    <submittedName>
        <fullName evidence="6">DNA-binding LacI/PurR family transcriptional regulator</fullName>
    </submittedName>
</protein>
<dbReference type="EMBL" id="JAVDYI010000001">
    <property type="protein sequence ID" value="MDR7358779.1"/>
    <property type="molecule type" value="Genomic_DNA"/>
</dbReference>
<comment type="caution">
    <text evidence="6">The sequence shown here is derived from an EMBL/GenBank/DDBJ whole genome shotgun (WGS) entry which is preliminary data.</text>
</comment>
<keyword evidence="3 6" id="KW-0238">DNA-binding</keyword>
<dbReference type="PROSITE" id="PS50932">
    <property type="entry name" value="HTH_LACI_2"/>
    <property type="match status" value="1"/>
</dbReference>
<gene>
    <name evidence="6" type="ORF">J2S64_002470</name>
</gene>
<dbReference type="SUPFAM" id="SSF53822">
    <property type="entry name" value="Periplasmic binding protein-like I"/>
    <property type="match status" value="1"/>
</dbReference>
<dbReference type="InterPro" id="IPR046335">
    <property type="entry name" value="LacI/GalR-like_sensor"/>
</dbReference>
<evidence type="ECO:0000256" key="1">
    <source>
        <dbReference type="ARBA" id="ARBA00022491"/>
    </source>
</evidence>
<keyword evidence="2" id="KW-0805">Transcription regulation</keyword>
<dbReference type="PANTHER" id="PTHR30146">
    <property type="entry name" value="LACI-RELATED TRANSCRIPTIONAL REPRESSOR"/>
    <property type="match status" value="1"/>
</dbReference>
<evidence type="ECO:0000313" key="6">
    <source>
        <dbReference type="EMBL" id="MDR7358779.1"/>
    </source>
</evidence>
<keyword evidence="4" id="KW-0804">Transcription</keyword>
<dbReference type="CDD" id="cd01392">
    <property type="entry name" value="HTH_LacI"/>
    <property type="match status" value="1"/>
</dbReference>
<accession>A0ABU2BJF5</accession>
<sequence length="334" mass="35597">MANIHDVARAAGVSIATVSRHLAGQRIRSTAAVDRAIAELDFRPNTSARGLRLGRHNTVAAIVPDISNPYFAQIVRGLEETIAPAGLRVVVASSNEDADTEVQLLNRLSDAVDAFVLVPAIESDATKLALERIALPTVLVDRVLHEESAFDVVVVDNAAGAELAARHLAGLGHTLLAIISGPQTSLPGRIRHEQFVAAAAEANVEIPERFRKIGQFTQDFGYEATRELLAEPERPTAIFVGNNLMAHGALKALNEAHIAVPAELSMLSFDDFALAELLNPPHSVISRPAGLEGQIAGERILHRLAQPDAPAVKRILPVSLTLRASTAPPPRTAP</sequence>
<name>A0ABU2BJF5_9MICC</name>
<dbReference type="PANTHER" id="PTHR30146:SF148">
    <property type="entry name" value="HTH-TYPE TRANSCRIPTIONAL REPRESSOR PURR-RELATED"/>
    <property type="match status" value="1"/>
</dbReference>
<evidence type="ECO:0000256" key="2">
    <source>
        <dbReference type="ARBA" id="ARBA00023015"/>
    </source>
</evidence>
<dbReference type="RefSeq" id="WP_302263948.1">
    <property type="nucleotide sequence ID" value="NZ_BAAAWO010000001.1"/>
</dbReference>
<dbReference type="CDD" id="cd06267">
    <property type="entry name" value="PBP1_LacI_sugar_binding-like"/>
    <property type="match status" value="1"/>
</dbReference>
<evidence type="ECO:0000256" key="3">
    <source>
        <dbReference type="ARBA" id="ARBA00023125"/>
    </source>
</evidence>
<dbReference type="Pfam" id="PF13377">
    <property type="entry name" value="Peripla_BP_3"/>
    <property type="match status" value="1"/>
</dbReference>
<organism evidence="6 7">
    <name type="scientific">Paeniglutamicibacter sulfureus</name>
    <dbReference type="NCBI Taxonomy" id="43666"/>
    <lineage>
        <taxon>Bacteria</taxon>
        <taxon>Bacillati</taxon>
        <taxon>Actinomycetota</taxon>
        <taxon>Actinomycetes</taxon>
        <taxon>Micrococcales</taxon>
        <taxon>Micrococcaceae</taxon>
        <taxon>Paeniglutamicibacter</taxon>
    </lineage>
</organism>
<keyword evidence="1" id="KW-0678">Repressor</keyword>
<evidence type="ECO:0000256" key="4">
    <source>
        <dbReference type="ARBA" id="ARBA00023163"/>
    </source>
</evidence>
<evidence type="ECO:0000259" key="5">
    <source>
        <dbReference type="PROSITE" id="PS50932"/>
    </source>
</evidence>
<dbReference type="Pfam" id="PF00356">
    <property type="entry name" value="LacI"/>
    <property type="match status" value="1"/>
</dbReference>
<dbReference type="SUPFAM" id="SSF47413">
    <property type="entry name" value="lambda repressor-like DNA-binding domains"/>
    <property type="match status" value="1"/>
</dbReference>
<dbReference type="Gene3D" id="3.40.50.2300">
    <property type="match status" value="2"/>
</dbReference>
<dbReference type="Gene3D" id="1.10.260.40">
    <property type="entry name" value="lambda repressor-like DNA-binding domains"/>
    <property type="match status" value="1"/>
</dbReference>
<dbReference type="InterPro" id="IPR010982">
    <property type="entry name" value="Lambda_DNA-bd_dom_sf"/>
</dbReference>
<evidence type="ECO:0000313" key="7">
    <source>
        <dbReference type="Proteomes" id="UP001183817"/>
    </source>
</evidence>
<keyword evidence="7" id="KW-1185">Reference proteome</keyword>
<reference evidence="6 7" key="1">
    <citation type="submission" date="2023-07" db="EMBL/GenBank/DDBJ databases">
        <title>Sequencing the genomes of 1000 actinobacteria strains.</title>
        <authorList>
            <person name="Klenk H.-P."/>
        </authorList>
    </citation>
    <scope>NUCLEOTIDE SEQUENCE [LARGE SCALE GENOMIC DNA]</scope>
    <source>
        <strain evidence="6 7">DSM 20167</strain>
    </source>
</reference>
<dbReference type="InterPro" id="IPR028082">
    <property type="entry name" value="Peripla_BP_I"/>
</dbReference>
<dbReference type="GO" id="GO:0003677">
    <property type="term" value="F:DNA binding"/>
    <property type="evidence" value="ECO:0007669"/>
    <property type="project" value="UniProtKB-KW"/>
</dbReference>
<feature type="domain" description="HTH lacI-type" evidence="5">
    <location>
        <begin position="2"/>
        <end position="53"/>
    </location>
</feature>
<proteinExistence type="predicted"/>
<dbReference type="InterPro" id="IPR000843">
    <property type="entry name" value="HTH_LacI"/>
</dbReference>
<dbReference type="Proteomes" id="UP001183817">
    <property type="component" value="Unassembled WGS sequence"/>
</dbReference>
<dbReference type="SMART" id="SM00354">
    <property type="entry name" value="HTH_LACI"/>
    <property type="match status" value="1"/>
</dbReference>